<evidence type="ECO:0000256" key="1">
    <source>
        <dbReference type="ARBA" id="ARBA00004123"/>
    </source>
</evidence>
<keyword evidence="10" id="KW-1185">Reference proteome</keyword>
<gene>
    <name evidence="9" type="ORF">GRF29_69g568647</name>
</gene>
<dbReference type="GO" id="GO:0000981">
    <property type="term" value="F:DNA-binding transcription factor activity, RNA polymerase II-specific"/>
    <property type="evidence" value="ECO:0007669"/>
    <property type="project" value="InterPro"/>
</dbReference>
<dbReference type="Pfam" id="PF04082">
    <property type="entry name" value="Fungal_trans"/>
    <property type="match status" value="1"/>
</dbReference>
<dbReference type="InterPro" id="IPR007219">
    <property type="entry name" value="XnlR_reg_dom"/>
</dbReference>
<dbReference type="GO" id="GO:0005634">
    <property type="term" value="C:nucleus"/>
    <property type="evidence" value="ECO:0007669"/>
    <property type="project" value="UniProtKB-SubCell"/>
</dbReference>
<evidence type="ECO:0000256" key="2">
    <source>
        <dbReference type="ARBA" id="ARBA00022723"/>
    </source>
</evidence>
<evidence type="ECO:0000313" key="10">
    <source>
        <dbReference type="Proteomes" id="UP001280581"/>
    </source>
</evidence>
<name>A0AAN6RGB9_9PLEO</name>
<keyword evidence="2" id="KW-0479">Metal-binding</keyword>
<organism evidence="9 10">
    <name type="scientific">Pseudopithomyces chartarum</name>
    <dbReference type="NCBI Taxonomy" id="1892770"/>
    <lineage>
        <taxon>Eukaryota</taxon>
        <taxon>Fungi</taxon>
        <taxon>Dikarya</taxon>
        <taxon>Ascomycota</taxon>
        <taxon>Pezizomycotina</taxon>
        <taxon>Dothideomycetes</taxon>
        <taxon>Pleosporomycetidae</taxon>
        <taxon>Pleosporales</taxon>
        <taxon>Massarineae</taxon>
        <taxon>Didymosphaeriaceae</taxon>
        <taxon>Pseudopithomyces</taxon>
    </lineage>
</organism>
<dbReference type="GO" id="GO:0006351">
    <property type="term" value="P:DNA-templated transcription"/>
    <property type="evidence" value="ECO:0007669"/>
    <property type="project" value="InterPro"/>
</dbReference>
<proteinExistence type="predicted"/>
<dbReference type="AlphaFoldDB" id="A0AAN6RGB9"/>
<dbReference type="PANTHER" id="PTHR40626">
    <property type="entry name" value="MIP31509P"/>
    <property type="match status" value="1"/>
</dbReference>
<dbReference type="GO" id="GO:0000785">
    <property type="term" value="C:chromatin"/>
    <property type="evidence" value="ECO:0007669"/>
    <property type="project" value="TreeGrafter"/>
</dbReference>
<evidence type="ECO:0000256" key="7">
    <source>
        <dbReference type="SAM" id="MobiDB-lite"/>
    </source>
</evidence>
<keyword evidence="5" id="KW-0862">Zinc</keyword>
<evidence type="ECO:0000259" key="8">
    <source>
        <dbReference type="Pfam" id="PF04082"/>
    </source>
</evidence>
<feature type="domain" description="Xylanolytic transcriptional activator regulatory" evidence="8">
    <location>
        <begin position="152"/>
        <end position="218"/>
    </location>
</feature>
<evidence type="ECO:0000256" key="4">
    <source>
        <dbReference type="ARBA" id="ARBA00022771"/>
    </source>
</evidence>
<evidence type="ECO:0000313" key="9">
    <source>
        <dbReference type="EMBL" id="KAK3209058.1"/>
    </source>
</evidence>
<dbReference type="GO" id="GO:0000978">
    <property type="term" value="F:RNA polymerase II cis-regulatory region sequence-specific DNA binding"/>
    <property type="evidence" value="ECO:0007669"/>
    <property type="project" value="InterPro"/>
</dbReference>
<dbReference type="Proteomes" id="UP001280581">
    <property type="component" value="Unassembled WGS sequence"/>
</dbReference>
<evidence type="ECO:0000256" key="6">
    <source>
        <dbReference type="ARBA" id="ARBA00023242"/>
    </source>
</evidence>
<keyword evidence="3" id="KW-0677">Repeat</keyword>
<feature type="compositionally biased region" description="Low complexity" evidence="7">
    <location>
        <begin position="292"/>
        <end position="303"/>
    </location>
</feature>
<dbReference type="GO" id="GO:0008270">
    <property type="term" value="F:zinc ion binding"/>
    <property type="evidence" value="ECO:0007669"/>
    <property type="project" value="UniProtKB-KW"/>
</dbReference>
<keyword evidence="4" id="KW-0863">Zinc-finger</keyword>
<comment type="caution">
    <text evidence="9">The sequence shown here is derived from an EMBL/GenBank/DDBJ whole genome shotgun (WGS) entry which is preliminary data.</text>
</comment>
<dbReference type="InterPro" id="IPR051059">
    <property type="entry name" value="VerF-like"/>
</dbReference>
<comment type="subcellular location">
    <subcellularLocation>
        <location evidence="1">Nucleus</location>
    </subcellularLocation>
</comment>
<feature type="compositionally biased region" description="Polar residues" evidence="7">
    <location>
        <begin position="304"/>
        <end position="325"/>
    </location>
</feature>
<keyword evidence="6" id="KW-0539">Nucleus</keyword>
<protein>
    <recommendedName>
        <fullName evidence="8">Xylanolytic transcriptional activator regulatory domain-containing protein</fullName>
    </recommendedName>
</protein>
<feature type="region of interest" description="Disordered" evidence="7">
    <location>
        <begin position="292"/>
        <end position="325"/>
    </location>
</feature>
<evidence type="ECO:0000256" key="3">
    <source>
        <dbReference type="ARBA" id="ARBA00022737"/>
    </source>
</evidence>
<reference evidence="9 10" key="1">
    <citation type="submission" date="2021-02" db="EMBL/GenBank/DDBJ databases">
        <title>Genome assembly of Pseudopithomyces chartarum.</title>
        <authorList>
            <person name="Jauregui R."/>
            <person name="Singh J."/>
            <person name="Voisey C."/>
        </authorList>
    </citation>
    <scope>NUCLEOTIDE SEQUENCE [LARGE SCALE GENOMIC DNA]</scope>
    <source>
        <strain evidence="9 10">AGR01</strain>
    </source>
</reference>
<sequence>MFSGLYSDCGFVDPVFANWNFGSIDPLQKKASALLAFCYPESSMLIPGSNTAHGYEALKGLLTADNLKHFLGLYNHFQNHWPMIHPSFDLLTASPGLILSMVCIGAVYSDRIGAKEGREEFWVLASIVRQQGLLELLPTGHPNSSALHQSGAAGLGDASSWVWELWLEQEMRIRVMYLVFLIDASLTIFFNAQPQFDTYDIQLPLPADDAAWEAKTGEDCASALGLRGDMAQMHNHAGSRRAKQLNISEVLQSLNQGRDLPHRSTNVYSKFILIHAIHMQIFKFQRQYSNPSSLSSRANSPQSYTDGTSNGSSGPVTPIDGNSAQHSQLQGMLRSTMCALVLWKRQWDSDMQLQYGTKQRPLGFCRDGIHYYFLAKIFLQSSRREDWLAPPQVRFQQVFGQLKYIRTHVVTDSTSKNVDIGSVTTVDDGYGLADLTLDMKKLFTPILDTPST</sequence>
<dbReference type="EMBL" id="WVTA01000006">
    <property type="protein sequence ID" value="KAK3209058.1"/>
    <property type="molecule type" value="Genomic_DNA"/>
</dbReference>
<evidence type="ECO:0000256" key="5">
    <source>
        <dbReference type="ARBA" id="ARBA00022833"/>
    </source>
</evidence>
<dbReference type="PANTHER" id="PTHR40626:SF12">
    <property type="entry name" value="RFEC"/>
    <property type="match status" value="1"/>
</dbReference>
<accession>A0AAN6RGB9</accession>
<dbReference type="CDD" id="cd12148">
    <property type="entry name" value="fungal_TF_MHR"/>
    <property type="match status" value="1"/>
</dbReference>